<feature type="domain" description="DUF4982" evidence="7">
    <location>
        <begin position="616"/>
        <end position="674"/>
    </location>
</feature>
<feature type="domain" description="Glycosyl hydrolases family 2 sugar binding" evidence="6">
    <location>
        <begin position="87"/>
        <end position="182"/>
    </location>
</feature>
<name>A0A7K0KFH7_9BACT</name>
<reference evidence="9 10" key="1">
    <citation type="submission" date="2019-08" db="EMBL/GenBank/DDBJ databases">
        <title>In-depth cultivation of the pig gut microbiome towards novel bacterial diversity and tailored functional studies.</title>
        <authorList>
            <person name="Wylensek D."/>
            <person name="Hitch T.C.A."/>
            <person name="Clavel T."/>
        </authorList>
    </citation>
    <scope>NUCLEOTIDE SEQUENCE [LARGE SCALE GENOMIC DNA]</scope>
    <source>
        <strain evidence="9 10">LKV-178-WT-2A</strain>
    </source>
</reference>
<dbReference type="Gene3D" id="3.20.20.80">
    <property type="entry name" value="Glycosidases"/>
    <property type="match status" value="1"/>
</dbReference>
<evidence type="ECO:0000256" key="1">
    <source>
        <dbReference type="ARBA" id="ARBA00007401"/>
    </source>
</evidence>
<feature type="domain" description="Glycoside hydrolase family 2" evidence="8">
    <location>
        <begin position="688"/>
        <end position="787"/>
    </location>
</feature>
<dbReference type="GO" id="GO:0004553">
    <property type="term" value="F:hydrolase activity, hydrolyzing O-glycosyl compounds"/>
    <property type="evidence" value="ECO:0007669"/>
    <property type="project" value="InterPro"/>
</dbReference>
<evidence type="ECO:0000259" key="5">
    <source>
        <dbReference type="Pfam" id="PF02836"/>
    </source>
</evidence>
<dbReference type="Gene3D" id="2.60.120.260">
    <property type="entry name" value="Galactose-binding domain-like"/>
    <property type="match status" value="1"/>
</dbReference>
<dbReference type="InterPro" id="IPR036156">
    <property type="entry name" value="Beta-gal/glucu_dom_sf"/>
</dbReference>
<keyword evidence="10" id="KW-1185">Reference proteome</keyword>
<evidence type="ECO:0000259" key="7">
    <source>
        <dbReference type="Pfam" id="PF16355"/>
    </source>
</evidence>
<dbReference type="PANTHER" id="PTHR42732:SF1">
    <property type="entry name" value="BETA-MANNOSIDASE"/>
    <property type="match status" value="1"/>
</dbReference>
<keyword evidence="2" id="KW-0378">Hydrolase</keyword>
<comment type="caution">
    <text evidence="9">The sequence shown here is derived from an EMBL/GenBank/DDBJ whole genome shotgun (WGS) entry which is preliminary data.</text>
</comment>
<dbReference type="Pfam" id="PF00703">
    <property type="entry name" value="Glyco_hydro_2"/>
    <property type="match status" value="1"/>
</dbReference>
<dbReference type="InterPro" id="IPR017853">
    <property type="entry name" value="GH"/>
</dbReference>
<evidence type="ECO:0000256" key="3">
    <source>
        <dbReference type="ARBA" id="ARBA00023295"/>
    </source>
</evidence>
<proteinExistence type="inferred from homology"/>
<dbReference type="PANTHER" id="PTHR42732">
    <property type="entry name" value="BETA-GALACTOSIDASE"/>
    <property type="match status" value="1"/>
</dbReference>
<dbReference type="InterPro" id="IPR006102">
    <property type="entry name" value="Ig-like_GH2"/>
</dbReference>
<evidence type="ECO:0000313" key="9">
    <source>
        <dbReference type="EMBL" id="MST84170.1"/>
    </source>
</evidence>
<evidence type="ECO:0000259" key="8">
    <source>
        <dbReference type="Pfam" id="PF18565"/>
    </source>
</evidence>
<dbReference type="Gene3D" id="2.60.40.10">
    <property type="entry name" value="Immunoglobulins"/>
    <property type="match status" value="3"/>
</dbReference>
<evidence type="ECO:0000259" key="4">
    <source>
        <dbReference type="Pfam" id="PF00703"/>
    </source>
</evidence>
<dbReference type="SUPFAM" id="SSF49785">
    <property type="entry name" value="Galactose-binding domain-like"/>
    <property type="match status" value="1"/>
</dbReference>
<dbReference type="Pfam" id="PF16355">
    <property type="entry name" value="DUF4982"/>
    <property type="match status" value="1"/>
</dbReference>
<feature type="domain" description="Glycoside hydrolase family 2 catalytic" evidence="5">
    <location>
        <begin position="297"/>
        <end position="431"/>
    </location>
</feature>
<dbReference type="InterPro" id="IPR006101">
    <property type="entry name" value="Glyco_hydro_2"/>
</dbReference>
<gene>
    <name evidence="9" type="ORF">FYJ73_05735</name>
</gene>
<dbReference type="AlphaFoldDB" id="A0A7K0KFH7"/>
<dbReference type="Proteomes" id="UP000438914">
    <property type="component" value="Unassembled WGS sequence"/>
</dbReference>
<dbReference type="EMBL" id="VUNG01000010">
    <property type="protein sequence ID" value="MST84170.1"/>
    <property type="molecule type" value="Genomic_DNA"/>
</dbReference>
<organism evidence="9 10">
    <name type="scientific">Hallella mizrahii</name>
    <dbReference type="NCBI Taxonomy" id="2606637"/>
    <lineage>
        <taxon>Bacteria</taxon>
        <taxon>Pseudomonadati</taxon>
        <taxon>Bacteroidota</taxon>
        <taxon>Bacteroidia</taxon>
        <taxon>Bacteroidales</taxon>
        <taxon>Prevotellaceae</taxon>
        <taxon>Hallella</taxon>
    </lineage>
</organism>
<dbReference type="PRINTS" id="PR00132">
    <property type="entry name" value="GLHYDRLASE2"/>
</dbReference>
<dbReference type="InterPro" id="IPR006104">
    <property type="entry name" value="Glyco_hydro_2_N"/>
</dbReference>
<evidence type="ECO:0000313" key="10">
    <source>
        <dbReference type="Proteomes" id="UP000438914"/>
    </source>
</evidence>
<dbReference type="SUPFAM" id="SSF51445">
    <property type="entry name" value="(Trans)glycosidases"/>
    <property type="match status" value="1"/>
</dbReference>
<evidence type="ECO:0000259" key="6">
    <source>
        <dbReference type="Pfam" id="PF02837"/>
    </source>
</evidence>
<evidence type="ECO:0000256" key="2">
    <source>
        <dbReference type="ARBA" id="ARBA00022801"/>
    </source>
</evidence>
<dbReference type="InterPro" id="IPR032311">
    <property type="entry name" value="DUF4982"/>
</dbReference>
<dbReference type="Pfam" id="PF18565">
    <property type="entry name" value="Glyco_hydro2_C5"/>
    <property type="match status" value="1"/>
</dbReference>
<sequence>MFIFRIFATTILALGVSITSMAKEPLTRKILFNTDWRFSLRADSNASTPYYNDASWREICLPHDWSIESRPDRLAPAGNDGGYYPTGIAWYRKTFNVPSSMKGEKVWLYFEGVYMNSSVYINGKMVGGHPYGYSSFYCDATDAIEPGRRNVVAVKVDNSHQKNCRWYSGSGIYRNVWLIHTPKLHIENWGVVVRTTKMTSMEAVVKVTTTVVNETARDQKLSVVAQTGSAKGISGEVALKPGERRDVTQQLIITHPKIWDVTTPYLYTAKVTVLSDGKPVDATYQTFGIRTISFSTNGFLLNGRKVKINGGCLHHDNGILGAAAFDRAEARKVELMKSAGFNAIRTSHNPPSEAFLAACDKIGMLVVDEAFDGWREAKNTHDYSTLFDKWWKQDIDAMVLRDRNHPSIIAWSTGNEVIERKKIEIVTTARKLTEEIHKLDNRPTTTALAAWDSDWEIYDPLAAQVNIVGYNYLIQKHAADHQRVPNRIMWQTESFPRDAFRNWTIVHDNDYVIGDFVWTGIDYLGESGIGRYWYDGQVPGESYQRPLWPCHAAYCGDIDLTGWRKPISHYRDLLWNDKEKLYLAVKEPDGYYGKINLGLWAVWPTWESWNWPHHEGKPIDIEIYSRYPLVRLYLDGRLIGEKQVSRATEMKATFTVNYSPGTLRAEGISNGKVMETRTLTTAGKPAAIRLQLENSSIEAGEGDLAFVQVEIVDKDGNICPNADTMLTAKVSGAGTLAAFGNADITDTNAYNATTHKAWKGRALLVVKSSKKTGKVTVSVSAKGLKAANGIIKAEKNEQTNLSL</sequence>
<accession>A0A7K0KFH7</accession>
<dbReference type="InterPro" id="IPR008979">
    <property type="entry name" value="Galactose-bd-like_sf"/>
</dbReference>
<comment type="similarity">
    <text evidence="1">Belongs to the glycosyl hydrolase 2 family.</text>
</comment>
<protein>
    <submittedName>
        <fullName evidence="9">DUF4982 domain-containing protein</fullName>
    </submittedName>
</protein>
<dbReference type="GO" id="GO:0005975">
    <property type="term" value="P:carbohydrate metabolic process"/>
    <property type="evidence" value="ECO:0007669"/>
    <property type="project" value="InterPro"/>
</dbReference>
<dbReference type="Pfam" id="PF02836">
    <property type="entry name" value="Glyco_hydro_2_C"/>
    <property type="match status" value="1"/>
</dbReference>
<feature type="domain" description="Glycoside hydrolase family 2 immunoglobulin-like beta-sandwich" evidence="4">
    <location>
        <begin position="185"/>
        <end position="290"/>
    </location>
</feature>
<dbReference type="InterPro" id="IPR051913">
    <property type="entry name" value="GH2_Domain-Containing"/>
</dbReference>
<dbReference type="InterPro" id="IPR006103">
    <property type="entry name" value="Glyco_hydro_2_cat"/>
</dbReference>
<dbReference type="InterPro" id="IPR013783">
    <property type="entry name" value="Ig-like_fold"/>
</dbReference>
<keyword evidence="3" id="KW-0326">Glycosidase</keyword>
<dbReference type="SUPFAM" id="SSF49303">
    <property type="entry name" value="beta-Galactosidase/glucuronidase domain"/>
    <property type="match status" value="1"/>
</dbReference>
<dbReference type="Pfam" id="PF02837">
    <property type="entry name" value="Glyco_hydro_2_N"/>
    <property type="match status" value="1"/>
</dbReference>
<dbReference type="InterPro" id="IPR040605">
    <property type="entry name" value="Glyco_hydro2_dom5"/>
</dbReference>
<dbReference type="RefSeq" id="WP_154533753.1">
    <property type="nucleotide sequence ID" value="NZ_VUNG01000010.1"/>
</dbReference>